<dbReference type="EMBL" id="JAEVFJ010000071">
    <property type="protein sequence ID" value="KAH8074789.1"/>
    <property type="molecule type" value="Genomic_DNA"/>
</dbReference>
<accession>A0A8K0XJS7</accession>
<dbReference type="AlphaFoldDB" id="A0A8K0XJS7"/>
<gene>
    <name evidence="1" type="ORF">BXZ70DRAFT_902778</name>
</gene>
<proteinExistence type="predicted"/>
<dbReference type="OrthoDB" id="3253535at2759"/>
<sequence length="89" mass="10338">MHVHSTTSEHTLDVWLPKELSPEMVTVSAKKGNKLSIVADVWDRENNSHYEWDIVFPPRDVDMNSIRVSLADGHVIIRAVRIHRQSQFY</sequence>
<comment type="caution">
    <text evidence="1">The sequence shown here is derived from an EMBL/GenBank/DDBJ whole genome shotgun (WGS) entry which is preliminary data.</text>
</comment>
<evidence type="ECO:0000313" key="1">
    <source>
        <dbReference type="EMBL" id="KAH8074789.1"/>
    </source>
</evidence>
<reference evidence="1" key="1">
    <citation type="journal article" date="2021" name="New Phytol.">
        <title>Evolutionary innovations through gain and loss of genes in the ectomycorrhizal Boletales.</title>
        <authorList>
            <person name="Wu G."/>
            <person name="Miyauchi S."/>
            <person name="Morin E."/>
            <person name="Kuo A."/>
            <person name="Drula E."/>
            <person name="Varga T."/>
            <person name="Kohler A."/>
            <person name="Feng B."/>
            <person name="Cao Y."/>
            <person name="Lipzen A."/>
            <person name="Daum C."/>
            <person name="Hundley H."/>
            <person name="Pangilinan J."/>
            <person name="Johnson J."/>
            <person name="Barry K."/>
            <person name="LaButti K."/>
            <person name="Ng V."/>
            <person name="Ahrendt S."/>
            <person name="Min B."/>
            <person name="Choi I.G."/>
            <person name="Park H."/>
            <person name="Plett J.M."/>
            <person name="Magnuson J."/>
            <person name="Spatafora J.W."/>
            <person name="Nagy L.G."/>
            <person name="Henrissat B."/>
            <person name="Grigoriev I.V."/>
            <person name="Yang Z.L."/>
            <person name="Xu J."/>
            <person name="Martin F.M."/>
        </authorList>
    </citation>
    <scope>NUCLEOTIDE SEQUENCE</scope>
    <source>
        <strain evidence="1">KKN 215</strain>
    </source>
</reference>
<keyword evidence="2" id="KW-1185">Reference proteome</keyword>
<evidence type="ECO:0000313" key="2">
    <source>
        <dbReference type="Proteomes" id="UP000813824"/>
    </source>
</evidence>
<dbReference type="Proteomes" id="UP000813824">
    <property type="component" value="Unassembled WGS sequence"/>
</dbReference>
<name>A0A8K0XJS7_9AGAR</name>
<evidence type="ECO:0008006" key="3">
    <source>
        <dbReference type="Google" id="ProtNLM"/>
    </source>
</evidence>
<protein>
    <recommendedName>
        <fullName evidence="3">SHSP domain-containing protein</fullName>
    </recommendedName>
</protein>
<organism evidence="1 2">
    <name type="scientific">Cristinia sonorae</name>
    <dbReference type="NCBI Taxonomy" id="1940300"/>
    <lineage>
        <taxon>Eukaryota</taxon>
        <taxon>Fungi</taxon>
        <taxon>Dikarya</taxon>
        <taxon>Basidiomycota</taxon>
        <taxon>Agaricomycotina</taxon>
        <taxon>Agaricomycetes</taxon>
        <taxon>Agaricomycetidae</taxon>
        <taxon>Agaricales</taxon>
        <taxon>Pleurotineae</taxon>
        <taxon>Stephanosporaceae</taxon>
        <taxon>Cristinia</taxon>
    </lineage>
</organism>